<protein>
    <submittedName>
        <fullName evidence="2">Uncharacterized protein</fullName>
    </submittedName>
</protein>
<name>A0AAN0WD49_HEYCO</name>
<proteinExistence type="predicted"/>
<evidence type="ECO:0000313" key="3">
    <source>
        <dbReference type="Proteomes" id="UP000032024"/>
    </source>
</evidence>
<gene>
    <name evidence="2" type="ORF">SB48_HM08orf05325</name>
</gene>
<accession>A0AAN0WD49</accession>
<dbReference type="Proteomes" id="UP000032024">
    <property type="component" value="Chromosome"/>
</dbReference>
<organism evidence="2 3">
    <name type="scientific">Heyndrickxia coagulans</name>
    <name type="common">Weizmannia coagulans</name>
    <dbReference type="NCBI Taxonomy" id="1398"/>
    <lineage>
        <taxon>Bacteria</taxon>
        <taxon>Bacillati</taxon>
        <taxon>Bacillota</taxon>
        <taxon>Bacilli</taxon>
        <taxon>Bacillales</taxon>
        <taxon>Bacillaceae</taxon>
        <taxon>Heyndrickxia</taxon>
    </lineage>
</organism>
<dbReference type="EMBL" id="CP010525">
    <property type="protein sequence ID" value="AJO24121.1"/>
    <property type="molecule type" value="Genomic_DNA"/>
</dbReference>
<evidence type="ECO:0000256" key="1">
    <source>
        <dbReference type="SAM" id="Phobius"/>
    </source>
</evidence>
<feature type="transmembrane region" description="Helical" evidence="1">
    <location>
        <begin position="26"/>
        <end position="45"/>
    </location>
</feature>
<dbReference type="AlphaFoldDB" id="A0AAN0WD49"/>
<evidence type="ECO:0000313" key="2">
    <source>
        <dbReference type="EMBL" id="AJO24121.1"/>
    </source>
</evidence>
<keyword evidence="1" id="KW-0812">Transmembrane</keyword>
<keyword evidence="1" id="KW-0472">Membrane</keyword>
<reference evidence="3" key="1">
    <citation type="submission" date="2015-01" db="EMBL/GenBank/DDBJ databases">
        <title>Comparative genome analysis of Bacillus coagulans HM-08, Clostridium butyricum HM-68, Bacillus subtilis HM-66 and Bacillus paralicheniformis BL-09.</title>
        <authorList>
            <person name="Zhang H."/>
        </authorList>
    </citation>
    <scope>NUCLEOTIDE SEQUENCE [LARGE SCALE GENOMIC DNA]</scope>
    <source>
        <strain evidence="3">HM-08</strain>
    </source>
</reference>
<keyword evidence="1" id="KW-1133">Transmembrane helix</keyword>
<sequence>MYWGAFIVLFFMSLYNIYKKPSLGNILFYIIAYLLLFAYLWFFILH</sequence>
<keyword evidence="3" id="KW-1185">Reference proteome</keyword>